<reference evidence="9" key="2">
    <citation type="journal article" date="2022" name="Microbiol. Resour. Announc.">
        <title>Metagenome Sequencing to Explore Phylogenomics of Terrestrial Cyanobacteria.</title>
        <authorList>
            <person name="Ward R.D."/>
            <person name="Stajich J.E."/>
            <person name="Johansen J.R."/>
            <person name="Huntemann M."/>
            <person name="Clum A."/>
            <person name="Foster B."/>
            <person name="Foster B."/>
            <person name="Roux S."/>
            <person name="Palaniappan K."/>
            <person name="Varghese N."/>
            <person name="Mukherjee S."/>
            <person name="Reddy T.B.K."/>
            <person name="Daum C."/>
            <person name="Copeland A."/>
            <person name="Chen I.A."/>
            <person name="Ivanova N.N."/>
            <person name="Kyrpides N.C."/>
            <person name="Shapiro N."/>
            <person name="Eloe-Fadrosh E.A."/>
            <person name="Pietrasiak N."/>
        </authorList>
    </citation>
    <scope>NUCLEOTIDE SEQUENCE</scope>
    <source>
        <strain evidence="9">GSE-TBD4-15B</strain>
    </source>
</reference>
<keyword evidence="4 7" id="KW-0812">Transmembrane</keyword>
<keyword evidence="3 9" id="KW-0808">Transferase</keyword>
<dbReference type="GO" id="GO:0016780">
    <property type="term" value="F:phosphotransferase activity, for other substituted phosphate groups"/>
    <property type="evidence" value="ECO:0007669"/>
    <property type="project" value="TreeGrafter"/>
</dbReference>
<dbReference type="AlphaFoldDB" id="A0A951PAD9"/>
<gene>
    <name evidence="9" type="ORF">KME07_06230</name>
</gene>
<accession>A0A951PAD9</accession>
<keyword evidence="5 7" id="KW-1133">Transmembrane helix</keyword>
<feature type="transmembrane region" description="Helical" evidence="7">
    <location>
        <begin position="286"/>
        <end position="307"/>
    </location>
</feature>
<feature type="domain" description="Bacterial sugar transferase" evidence="8">
    <location>
        <begin position="281"/>
        <end position="470"/>
    </location>
</feature>
<comment type="similarity">
    <text evidence="2">Belongs to the bacterial sugar transferase family.</text>
</comment>
<dbReference type="PANTHER" id="PTHR30576:SF23">
    <property type="entry name" value="GLUCOSYLTRANSFERASE"/>
    <property type="match status" value="1"/>
</dbReference>
<sequence length="476" mass="53793">MAANSLSTGIKSDLRSPKFARLRRGMVVVWARISILLLLDSLAISAAWLLAVTYGTRQHSTWTAGNGLYLLPVILAVTIGVMAARGLYRSGINRRNYLGIIKAVTLSESLVLLMAFFYEPDRFVSRSSFLLDWLLAMLLLCLSRVVFDLATDLMRKRGMVRHSAFLIADIQACEPSLKLIRQEQCYNLVGVMGAHALDRANRETTFETLRQLAVSEAFVSWDAIRNRLFLCWHFQSAGITLRILPSDVHSFFPKSEFWMIGGVPSLTVKSPMIVGGDYWLKRCFDICATLVALLIFSPLYLGIALAIKLDSPGPIFFRQTRIGLHGRKFKVWKFRTMVANAAELQAKLEAQNEMKDGVLFKMKSDPRITRVGGLLRQYSLDELPQLFNVLLGEMSLVGPRPLPVRDVERFKERHFIRQEVLPGITGLWQVSGRSDISDFDEAVNLDITYIANWSLWMDLKILLQTVNVVLRKTGAY</sequence>
<evidence type="ECO:0000256" key="3">
    <source>
        <dbReference type="ARBA" id="ARBA00022679"/>
    </source>
</evidence>
<proteinExistence type="inferred from homology"/>
<dbReference type="PANTHER" id="PTHR30576">
    <property type="entry name" value="COLANIC BIOSYNTHESIS UDP-GLUCOSE LIPID CARRIER TRANSFERASE"/>
    <property type="match status" value="1"/>
</dbReference>
<dbReference type="EMBL" id="JAHHHV010000028">
    <property type="protein sequence ID" value="MBW4465024.1"/>
    <property type="molecule type" value="Genomic_DNA"/>
</dbReference>
<evidence type="ECO:0000313" key="10">
    <source>
        <dbReference type="Proteomes" id="UP000707356"/>
    </source>
</evidence>
<dbReference type="Pfam" id="PF02397">
    <property type="entry name" value="Bac_transf"/>
    <property type="match status" value="1"/>
</dbReference>
<evidence type="ECO:0000256" key="5">
    <source>
        <dbReference type="ARBA" id="ARBA00022989"/>
    </source>
</evidence>
<name>A0A951PAD9_9CYAN</name>
<keyword evidence="6 7" id="KW-0472">Membrane</keyword>
<feature type="transmembrane region" description="Helical" evidence="7">
    <location>
        <begin position="130"/>
        <end position="151"/>
    </location>
</feature>
<reference evidence="9" key="1">
    <citation type="submission" date="2021-05" db="EMBL/GenBank/DDBJ databases">
        <authorList>
            <person name="Pietrasiak N."/>
            <person name="Ward R."/>
            <person name="Stajich J.E."/>
            <person name="Kurbessoian T."/>
        </authorList>
    </citation>
    <scope>NUCLEOTIDE SEQUENCE</scope>
    <source>
        <strain evidence="9">GSE-TBD4-15B</strain>
    </source>
</reference>
<feature type="transmembrane region" description="Helical" evidence="7">
    <location>
        <begin position="69"/>
        <end position="88"/>
    </location>
</feature>
<comment type="subcellular location">
    <subcellularLocation>
        <location evidence="1">Membrane</location>
        <topology evidence="1">Multi-pass membrane protein</topology>
    </subcellularLocation>
</comment>
<dbReference type="Proteomes" id="UP000707356">
    <property type="component" value="Unassembled WGS sequence"/>
</dbReference>
<evidence type="ECO:0000256" key="4">
    <source>
        <dbReference type="ARBA" id="ARBA00022692"/>
    </source>
</evidence>
<evidence type="ECO:0000256" key="6">
    <source>
        <dbReference type="ARBA" id="ARBA00023136"/>
    </source>
</evidence>
<dbReference type="Pfam" id="PF13727">
    <property type="entry name" value="CoA_binding_3"/>
    <property type="match status" value="1"/>
</dbReference>
<organism evidence="9 10">
    <name type="scientific">Pegethrix bostrychoides GSE-TBD4-15B</name>
    <dbReference type="NCBI Taxonomy" id="2839662"/>
    <lineage>
        <taxon>Bacteria</taxon>
        <taxon>Bacillati</taxon>
        <taxon>Cyanobacteriota</taxon>
        <taxon>Cyanophyceae</taxon>
        <taxon>Oculatellales</taxon>
        <taxon>Oculatellaceae</taxon>
        <taxon>Pegethrix</taxon>
    </lineage>
</organism>
<evidence type="ECO:0000256" key="2">
    <source>
        <dbReference type="ARBA" id="ARBA00006464"/>
    </source>
</evidence>
<evidence type="ECO:0000256" key="7">
    <source>
        <dbReference type="SAM" id="Phobius"/>
    </source>
</evidence>
<evidence type="ECO:0000313" key="9">
    <source>
        <dbReference type="EMBL" id="MBW4465024.1"/>
    </source>
</evidence>
<comment type="caution">
    <text evidence="9">The sequence shown here is derived from an EMBL/GenBank/DDBJ whole genome shotgun (WGS) entry which is preliminary data.</text>
</comment>
<dbReference type="GO" id="GO:0016020">
    <property type="term" value="C:membrane"/>
    <property type="evidence" value="ECO:0007669"/>
    <property type="project" value="UniProtKB-SubCell"/>
</dbReference>
<evidence type="ECO:0000256" key="1">
    <source>
        <dbReference type="ARBA" id="ARBA00004141"/>
    </source>
</evidence>
<dbReference type="NCBIfam" id="TIGR03025">
    <property type="entry name" value="EPS_sugtrans"/>
    <property type="match status" value="1"/>
</dbReference>
<evidence type="ECO:0000259" key="8">
    <source>
        <dbReference type="Pfam" id="PF02397"/>
    </source>
</evidence>
<feature type="transmembrane region" description="Helical" evidence="7">
    <location>
        <begin position="27"/>
        <end position="49"/>
    </location>
</feature>
<protein>
    <submittedName>
        <fullName evidence="9">Sugar transferase</fullName>
    </submittedName>
</protein>
<feature type="transmembrane region" description="Helical" evidence="7">
    <location>
        <begin position="100"/>
        <end position="118"/>
    </location>
</feature>
<dbReference type="InterPro" id="IPR017475">
    <property type="entry name" value="EPS_sugar_tfrase"/>
</dbReference>
<dbReference type="InterPro" id="IPR003362">
    <property type="entry name" value="Bact_transf"/>
</dbReference>